<evidence type="ECO:0008006" key="2">
    <source>
        <dbReference type="Google" id="ProtNLM"/>
    </source>
</evidence>
<accession>A0AAW2MUC6</accession>
<name>A0AAW2MUC6_9LAMI</name>
<dbReference type="EMBL" id="JACGWK010000009">
    <property type="protein sequence ID" value="KAL0334270.1"/>
    <property type="molecule type" value="Genomic_DNA"/>
</dbReference>
<evidence type="ECO:0000313" key="1">
    <source>
        <dbReference type="EMBL" id="KAL0334270.1"/>
    </source>
</evidence>
<sequence>MSPPMLKCTYIALRMIINAAIIVLQKLNPHSLPQIQLFLCWDILQTFVILYTTYPPSPDGKARIGVELNGAFLFSKFVRGFATTEKSFTNLL</sequence>
<reference evidence="1" key="2">
    <citation type="journal article" date="2024" name="Plant">
        <title>Genomic evolution and insights into agronomic trait innovations of Sesamum species.</title>
        <authorList>
            <person name="Miao H."/>
            <person name="Wang L."/>
            <person name="Qu L."/>
            <person name="Liu H."/>
            <person name="Sun Y."/>
            <person name="Le M."/>
            <person name="Wang Q."/>
            <person name="Wei S."/>
            <person name="Zheng Y."/>
            <person name="Lin W."/>
            <person name="Duan Y."/>
            <person name="Cao H."/>
            <person name="Xiong S."/>
            <person name="Wang X."/>
            <person name="Wei L."/>
            <person name="Li C."/>
            <person name="Ma Q."/>
            <person name="Ju M."/>
            <person name="Zhao R."/>
            <person name="Li G."/>
            <person name="Mu C."/>
            <person name="Tian Q."/>
            <person name="Mei H."/>
            <person name="Zhang T."/>
            <person name="Gao T."/>
            <person name="Zhang H."/>
        </authorList>
    </citation>
    <scope>NUCLEOTIDE SEQUENCE</scope>
    <source>
        <strain evidence="1">G01</strain>
    </source>
</reference>
<protein>
    <recommendedName>
        <fullName evidence="2">Secreted protein</fullName>
    </recommendedName>
</protein>
<reference evidence="1" key="1">
    <citation type="submission" date="2020-06" db="EMBL/GenBank/DDBJ databases">
        <authorList>
            <person name="Li T."/>
            <person name="Hu X."/>
            <person name="Zhang T."/>
            <person name="Song X."/>
            <person name="Zhang H."/>
            <person name="Dai N."/>
            <person name="Sheng W."/>
            <person name="Hou X."/>
            <person name="Wei L."/>
        </authorList>
    </citation>
    <scope>NUCLEOTIDE SEQUENCE</scope>
    <source>
        <strain evidence="1">G01</strain>
        <tissue evidence="1">Leaf</tissue>
    </source>
</reference>
<dbReference type="AlphaFoldDB" id="A0AAW2MUC6"/>
<comment type="caution">
    <text evidence="1">The sequence shown here is derived from an EMBL/GenBank/DDBJ whole genome shotgun (WGS) entry which is preliminary data.</text>
</comment>
<gene>
    <name evidence="1" type="ORF">Sangu_1583200</name>
</gene>
<proteinExistence type="predicted"/>
<organism evidence="1">
    <name type="scientific">Sesamum angustifolium</name>
    <dbReference type="NCBI Taxonomy" id="2727405"/>
    <lineage>
        <taxon>Eukaryota</taxon>
        <taxon>Viridiplantae</taxon>
        <taxon>Streptophyta</taxon>
        <taxon>Embryophyta</taxon>
        <taxon>Tracheophyta</taxon>
        <taxon>Spermatophyta</taxon>
        <taxon>Magnoliopsida</taxon>
        <taxon>eudicotyledons</taxon>
        <taxon>Gunneridae</taxon>
        <taxon>Pentapetalae</taxon>
        <taxon>asterids</taxon>
        <taxon>lamiids</taxon>
        <taxon>Lamiales</taxon>
        <taxon>Pedaliaceae</taxon>
        <taxon>Sesamum</taxon>
    </lineage>
</organism>